<feature type="domain" description="AB hydrolase-1" evidence="1">
    <location>
        <begin position="28"/>
        <end position="242"/>
    </location>
</feature>
<evidence type="ECO:0000259" key="1">
    <source>
        <dbReference type="Pfam" id="PF12697"/>
    </source>
</evidence>
<keyword evidence="3" id="KW-1185">Reference proteome</keyword>
<proteinExistence type="predicted"/>
<dbReference type="GO" id="GO:0016787">
    <property type="term" value="F:hydrolase activity"/>
    <property type="evidence" value="ECO:0007669"/>
    <property type="project" value="UniProtKB-KW"/>
</dbReference>
<dbReference type="AlphaFoldDB" id="A0A2P7QPH2"/>
<gene>
    <name evidence="2" type="ORF">C7I55_14955</name>
</gene>
<sequence length="262" mass="27705">MRRLLTFHCEGDTLGASIDTAAGTKGLLFVTGGTQTRIGAHRLFERLAAALAAEGFPCFRFDRRGVGDSEGEDPGWRGSGSDIGAAADAFRRECPSLHRIIGLGLCDGATALALYGAHAGVDGLILLNPWLVETAPGEPAPAAIRRHYQERLTSPEGWRKIAFGSLSWPKLLGGLRRIALPPDRALAEASALALKALSGGVEVVLASDDETAIAAERELARPIFAGILRRAPVTIETGSHTFARPADLDRLLAAVEEALGRI</sequence>
<evidence type="ECO:0000313" key="2">
    <source>
        <dbReference type="EMBL" id="PSJ39857.1"/>
    </source>
</evidence>
<accession>A0A2P7QPH2</accession>
<dbReference type="InterPro" id="IPR017531">
    <property type="entry name" value="Hydrolase-1_PEP"/>
</dbReference>
<evidence type="ECO:0000313" key="3">
    <source>
        <dbReference type="Proteomes" id="UP000241167"/>
    </source>
</evidence>
<dbReference type="InterPro" id="IPR000073">
    <property type="entry name" value="AB_hydrolase_1"/>
</dbReference>
<reference evidence="2 3" key="1">
    <citation type="submission" date="2018-03" db="EMBL/GenBank/DDBJ databases">
        <title>The draft genome of Sphingosinicella sp. GL-C-18.</title>
        <authorList>
            <person name="Liu L."/>
            <person name="Li L."/>
            <person name="Liang L."/>
            <person name="Zhang X."/>
            <person name="Wang T."/>
        </authorList>
    </citation>
    <scope>NUCLEOTIDE SEQUENCE [LARGE SCALE GENOMIC DNA]</scope>
    <source>
        <strain evidence="2 3">GL-C-18</strain>
    </source>
</reference>
<dbReference type="SUPFAM" id="SSF53474">
    <property type="entry name" value="alpha/beta-Hydrolases"/>
    <property type="match status" value="1"/>
</dbReference>
<dbReference type="InterPro" id="IPR029058">
    <property type="entry name" value="AB_hydrolase_fold"/>
</dbReference>
<organism evidence="2 3">
    <name type="scientific">Allosphingosinicella deserti</name>
    <dbReference type="NCBI Taxonomy" id="2116704"/>
    <lineage>
        <taxon>Bacteria</taxon>
        <taxon>Pseudomonadati</taxon>
        <taxon>Pseudomonadota</taxon>
        <taxon>Alphaproteobacteria</taxon>
        <taxon>Sphingomonadales</taxon>
        <taxon>Sphingomonadaceae</taxon>
        <taxon>Allosphingosinicella</taxon>
    </lineage>
</organism>
<dbReference type="EMBL" id="PXYI01000004">
    <property type="protein sequence ID" value="PSJ39857.1"/>
    <property type="molecule type" value="Genomic_DNA"/>
</dbReference>
<name>A0A2P7QPH2_9SPHN</name>
<dbReference type="Proteomes" id="UP000241167">
    <property type="component" value="Unassembled WGS sequence"/>
</dbReference>
<dbReference type="OrthoDB" id="249225at2"/>
<comment type="caution">
    <text evidence="2">The sequence shown here is derived from an EMBL/GenBank/DDBJ whole genome shotgun (WGS) entry which is preliminary data.</text>
</comment>
<dbReference type="NCBIfam" id="TIGR03100">
    <property type="entry name" value="hydr1_PEP"/>
    <property type="match status" value="1"/>
</dbReference>
<dbReference type="Gene3D" id="3.40.50.1820">
    <property type="entry name" value="alpha/beta hydrolase"/>
    <property type="match status" value="1"/>
</dbReference>
<keyword evidence="2" id="KW-0378">Hydrolase</keyword>
<dbReference type="Pfam" id="PF12697">
    <property type="entry name" value="Abhydrolase_6"/>
    <property type="match status" value="1"/>
</dbReference>
<dbReference type="RefSeq" id="WP_106513751.1">
    <property type="nucleotide sequence ID" value="NZ_PXYI01000004.1"/>
</dbReference>
<protein>
    <submittedName>
        <fullName evidence="2">Hydrolase 1, exosortase A system-associated</fullName>
    </submittedName>
</protein>